<accession>A0AAE0T140</accession>
<organism evidence="1 2">
    <name type="scientific">Potamilus streckersoni</name>
    <dbReference type="NCBI Taxonomy" id="2493646"/>
    <lineage>
        <taxon>Eukaryota</taxon>
        <taxon>Metazoa</taxon>
        <taxon>Spiralia</taxon>
        <taxon>Lophotrochozoa</taxon>
        <taxon>Mollusca</taxon>
        <taxon>Bivalvia</taxon>
        <taxon>Autobranchia</taxon>
        <taxon>Heteroconchia</taxon>
        <taxon>Palaeoheterodonta</taxon>
        <taxon>Unionida</taxon>
        <taxon>Unionoidea</taxon>
        <taxon>Unionidae</taxon>
        <taxon>Ambleminae</taxon>
        <taxon>Lampsilini</taxon>
        <taxon>Potamilus</taxon>
    </lineage>
</organism>
<protein>
    <submittedName>
        <fullName evidence="1">Uncharacterized protein</fullName>
    </submittedName>
</protein>
<dbReference type="Proteomes" id="UP001195483">
    <property type="component" value="Unassembled WGS sequence"/>
</dbReference>
<name>A0AAE0T140_9BIVA</name>
<keyword evidence="2" id="KW-1185">Reference proteome</keyword>
<reference evidence="1" key="1">
    <citation type="journal article" date="2021" name="Genome Biol. Evol.">
        <title>A High-Quality Reference Genome for a Parasitic Bivalve with Doubly Uniparental Inheritance (Bivalvia: Unionida).</title>
        <authorList>
            <person name="Smith C.H."/>
        </authorList>
    </citation>
    <scope>NUCLEOTIDE SEQUENCE</scope>
    <source>
        <strain evidence="1">CHS0354</strain>
    </source>
</reference>
<evidence type="ECO:0000313" key="2">
    <source>
        <dbReference type="Proteomes" id="UP001195483"/>
    </source>
</evidence>
<dbReference type="AlphaFoldDB" id="A0AAE0T140"/>
<dbReference type="EMBL" id="JAEAOA010002230">
    <property type="protein sequence ID" value="KAK3601676.1"/>
    <property type="molecule type" value="Genomic_DNA"/>
</dbReference>
<proteinExistence type="predicted"/>
<reference evidence="1" key="3">
    <citation type="submission" date="2023-05" db="EMBL/GenBank/DDBJ databases">
        <authorList>
            <person name="Smith C.H."/>
        </authorList>
    </citation>
    <scope>NUCLEOTIDE SEQUENCE</scope>
    <source>
        <strain evidence="1">CHS0354</strain>
        <tissue evidence="1">Mantle</tissue>
    </source>
</reference>
<sequence length="62" mass="7169">MIWSRPHKHRLLKGAPPLLEKNRVVFEYTDVSKHCNARILVNVSITDLASFGVGQKKSNRRR</sequence>
<evidence type="ECO:0000313" key="1">
    <source>
        <dbReference type="EMBL" id="KAK3601676.1"/>
    </source>
</evidence>
<comment type="caution">
    <text evidence="1">The sequence shown here is derived from an EMBL/GenBank/DDBJ whole genome shotgun (WGS) entry which is preliminary data.</text>
</comment>
<reference evidence="1" key="2">
    <citation type="journal article" date="2021" name="Genome Biol. Evol.">
        <title>Developing a high-quality reference genome for a parasitic bivalve with doubly uniparental inheritance (Bivalvia: Unionida).</title>
        <authorList>
            <person name="Smith C.H."/>
        </authorList>
    </citation>
    <scope>NUCLEOTIDE SEQUENCE</scope>
    <source>
        <strain evidence="1">CHS0354</strain>
        <tissue evidence="1">Mantle</tissue>
    </source>
</reference>
<gene>
    <name evidence="1" type="ORF">CHS0354_038244</name>
</gene>